<dbReference type="AntiFam" id="ANF00064">
    <property type="entry name" value="Unclear, Possibly translation of poorly localized IS Element IS621"/>
</dbReference>
<evidence type="ECO:0000313" key="2">
    <source>
        <dbReference type="Proteomes" id="UP000005056"/>
    </source>
</evidence>
<reference evidence="1 2" key="1">
    <citation type="submission" date="2010-09" db="EMBL/GenBank/DDBJ databases">
        <authorList>
            <person name="Weinstock G."/>
            <person name="Sodergren E."/>
            <person name="Clifton S."/>
            <person name="Fulton L."/>
            <person name="Fulton B."/>
            <person name="Courtney L."/>
            <person name="Fronick C."/>
            <person name="Harrison M."/>
            <person name="Strong C."/>
            <person name="Farmer C."/>
            <person name="Delahaunty K."/>
            <person name="Markovic C."/>
            <person name="Hall O."/>
            <person name="Minx P."/>
            <person name="Tomlinson C."/>
            <person name="Mitreva M."/>
            <person name="Hou S."/>
            <person name="Chen J."/>
            <person name="Wollam A."/>
            <person name="Pepin K.H."/>
            <person name="Johnson M."/>
            <person name="Bhonagiri V."/>
            <person name="Zhang X."/>
            <person name="Suruliraj S."/>
            <person name="Warren W."/>
            <person name="Chinwalla A."/>
            <person name="Mardis E.R."/>
            <person name="Wilson R.K."/>
        </authorList>
    </citation>
    <scope>NUCLEOTIDE SEQUENCE [LARGE SCALE GENOMIC DNA]</scope>
    <source>
        <strain evidence="1 2">MS 85-1</strain>
    </source>
</reference>
<proteinExistence type="predicted"/>
<dbReference type="EMBL" id="ADWQ01000026">
    <property type="protein sequence ID" value="EFU33677.1"/>
    <property type="molecule type" value="Genomic_DNA"/>
</dbReference>
<evidence type="ECO:0008006" key="3">
    <source>
        <dbReference type="Google" id="ProtNLM"/>
    </source>
</evidence>
<dbReference type="AlphaFoldDB" id="A0AAN3M6N4"/>
<gene>
    <name evidence="1" type="ORF">HMPREF9350_04434</name>
</gene>
<accession>A0AAN3M6N4</accession>
<comment type="caution">
    <text evidence="1">The sequence shown here is derived from an EMBL/GenBank/DDBJ whole genome shotgun (WGS) entry which is preliminary data.</text>
</comment>
<evidence type="ECO:0000313" key="1">
    <source>
        <dbReference type="EMBL" id="EFU33677.1"/>
    </source>
</evidence>
<protein>
    <recommendedName>
        <fullName evidence="3">Mannitol-1-phosphate 5-dehydrogenase</fullName>
    </recommendedName>
</protein>
<sequence>MLASVSFYNYAQMPDATLARLIMPTNLCRIGRPDKAFTPHPAVMRRCLMRR</sequence>
<name>A0AAN3M6N4_ECOLX</name>
<dbReference type="Proteomes" id="UP000005056">
    <property type="component" value="Unassembled WGS sequence"/>
</dbReference>
<organism evidence="1 2">
    <name type="scientific">Escherichia coli MS 85-1</name>
    <dbReference type="NCBI Taxonomy" id="679202"/>
    <lineage>
        <taxon>Bacteria</taxon>
        <taxon>Pseudomonadati</taxon>
        <taxon>Pseudomonadota</taxon>
        <taxon>Gammaproteobacteria</taxon>
        <taxon>Enterobacterales</taxon>
        <taxon>Enterobacteriaceae</taxon>
        <taxon>Escherichia</taxon>
    </lineage>
</organism>